<keyword evidence="4" id="KW-1185">Reference proteome</keyword>
<accession>A0A367YQE3</accession>
<evidence type="ECO:0000259" key="2">
    <source>
        <dbReference type="Pfam" id="PF00496"/>
    </source>
</evidence>
<dbReference type="Pfam" id="PF00496">
    <property type="entry name" value="SBP_bac_5"/>
    <property type="match status" value="1"/>
</dbReference>
<protein>
    <recommendedName>
        <fullName evidence="2">Solute-binding protein family 5 domain-containing protein</fullName>
    </recommendedName>
</protein>
<dbReference type="PROSITE" id="PS51257">
    <property type="entry name" value="PROKAR_LIPOPROTEIN"/>
    <property type="match status" value="1"/>
</dbReference>
<dbReference type="RefSeq" id="WP_114128140.1">
    <property type="nucleotide sequence ID" value="NZ_QOUI01000015.1"/>
</dbReference>
<feature type="chain" id="PRO_5039296185" description="Solute-binding protein family 5 domain-containing protein" evidence="1">
    <location>
        <begin position="28"/>
        <end position="545"/>
    </location>
</feature>
<dbReference type="GO" id="GO:0043190">
    <property type="term" value="C:ATP-binding cassette (ABC) transporter complex"/>
    <property type="evidence" value="ECO:0007669"/>
    <property type="project" value="InterPro"/>
</dbReference>
<dbReference type="InterPro" id="IPR000914">
    <property type="entry name" value="SBP_5_dom"/>
</dbReference>
<comment type="caution">
    <text evidence="3">The sequence shown here is derived from an EMBL/GenBank/DDBJ whole genome shotgun (WGS) entry which is preliminary data.</text>
</comment>
<name>A0A367YQE3_9ACTN</name>
<sequence length="545" mass="60635">MTRPARRGRLIPSLATLLLAVSLLLSACGQSDPRAGSSSTTGGTLRIAMSAANIPFPSTPPNQGYEGYRFVGNNIYDALTRLDLDQADTLPTPQPALAESWEMADDLMTYTFTLRQGVTFHDGTAFDADAVVFQLDRLKNPEFEFYSQTDAATAASATRYIDSWEKIDDHTVQITTTQEYTWLQWDLLSIYFPSPTVVREFGNQDYNQHATGTGPFRMTEYVDGEVMELTRYDEYWRGPAKLDQIILYPQPEAASRLSMLQSGEVNWAEVPSPDSMSQLEADGYQVFLGKYPHGIMPRFNMFREPFRDNLALRQALNYALDREGAAALMNGAGYPAKQWVYEGHPAYAPDNPGYSYDPERAKQLLAEAGYEPGELTLNFGYTTGGSGNMFPDVMMQKLQADFRAIGVEVTLTPVEWTVLISIGLDGLDSEQWEDIDVLWASPAAGMLPTGYNSSFMCKRPGGQANAAGMCDEVVDEQLTLASQQAEVADQNAHLQQMMDQAVSEAYFLFWMHDLNLRVMSPDVQGYVHPQSWWVDFTTISVGGDS</sequence>
<evidence type="ECO:0000313" key="4">
    <source>
        <dbReference type="Proteomes" id="UP000252770"/>
    </source>
</evidence>
<reference evidence="3 4" key="1">
    <citation type="submission" date="2018-07" db="EMBL/GenBank/DDBJ databases">
        <title>Desertimonas flava gen. nov. sp. nov.</title>
        <authorList>
            <person name="Liu S."/>
        </authorList>
    </citation>
    <scope>NUCLEOTIDE SEQUENCE [LARGE SCALE GENOMIC DNA]</scope>
    <source>
        <strain evidence="3 4">16Sb5-5</strain>
    </source>
</reference>
<dbReference type="PANTHER" id="PTHR30290:SF83">
    <property type="entry name" value="ABC TRANSPORTER SUBSTRATE-BINDING PROTEIN"/>
    <property type="match status" value="1"/>
</dbReference>
<proteinExistence type="predicted"/>
<feature type="signal peptide" evidence="1">
    <location>
        <begin position="1"/>
        <end position="27"/>
    </location>
</feature>
<dbReference type="Proteomes" id="UP000252770">
    <property type="component" value="Unassembled WGS sequence"/>
</dbReference>
<dbReference type="EMBL" id="QOUI01000015">
    <property type="protein sequence ID" value="RCK68000.1"/>
    <property type="molecule type" value="Genomic_DNA"/>
</dbReference>
<dbReference type="Gene3D" id="3.10.105.10">
    <property type="entry name" value="Dipeptide-binding Protein, Domain 3"/>
    <property type="match status" value="1"/>
</dbReference>
<dbReference type="GO" id="GO:1904680">
    <property type="term" value="F:peptide transmembrane transporter activity"/>
    <property type="evidence" value="ECO:0007669"/>
    <property type="project" value="TreeGrafter"/>
</dbReference>
<dbReference type="InterPro" id="IPR030678">
    <property type="entry name" value="Peptide/Ni-bd"/>
</dbReference>
<evidence type="ECO:0000313" key="3">
    <source>
        <dbReference type="EMBL" id="RCK68000.1"/>
    </source>
</evidence>
<dbReference type="GO" id="GO:0015833">
    <property type="term" value="P:peptide transport"/>
    <property type="evidence" value="ECO:0007669"/>
    <property type="project" value="TreeGrafter"/>
</dbReference>
<dbReference type="Gene3D" id="3.90.76.10">
    <property type="entry name" value="Dipeptide-binding Protein, Domain 1"/>
    <property type="match status" value="1"/>
</dbReference>
<dbReference type="AlphaFoldDB" id="A0A367YQE3"/>
<evidence type="ECO:0000256" key="1">
    <source>
        <dbReference type="SAM" id="SignalP"/>
    </source>
</evidence>
<dbReference type="SUPFAM" id="SSF53850">
    <property type="entry name" value="Periplasmic binding protein-like II"/>
    <property type="match status" value="1"/>
</dbReference>
<dbReference type="InterPro" id="IPR039424">
    <property type="entry name" value="SBP_5"/>
</dbReference>
<organism evidence="3 4">
    <name type="scientific">Desertihabitans brevis</name>
    <dbReference type="NCBI Taxonomy" id="2268447"/>
    <lineage>
        <taxon>Bacteria</taxon>
        <taxon>Bacillati</taxon>
        <taxon>Actinomycetota</taxon>
        <taxon>Actinomycetes</taxon>
        <taxon>Propionibacteriales</taxon>
        <taxon>Propionibacteriaceae</taxon>
        <taxon>Desertihabitans</taxon>
    </lineage>
</organism>
<dbReference type="PANTHER" id="PTHR30290">
    <property type="entry name" value="PERIPLASMIC BINDING COMPONENT OF ABC TRANSPORTER"/>
    <property type="match status" value="1"/>
</dbReference>
<dbReference type="PIRSF" id="PIRSF002741">
    <property type="entry name" value="MppA"/>
    <property type="match status" value="1"/>
</dbReference>
<keyword evidence="1" id="KW-0732">Signal</keyword>
<feature type="domain" description="Solute-binding protein family 5" evidence="2">
    <location>
        <begin position="92"/>
        <end position="449"/>
    </location>
</feature>
<dbReference type="GO" id="GO:0042597">
    <property type="term" value="C:periplasmic space"/>
    <property type="evidence" value="ECO:0007669"/>
    <property type="project" value="UniProtKB-ARBA"/>
</dbReference>
<dbReference type="Gene3D" id="3.40.190.10">
    <property type="entry name" value="Periplasmic binding protein-like II"/>
    <property type="match status" value="1"/>
</dbReference>
<gene>
    <name evidence="3" type="ORF">DT076_18250</name>
</gene>